<dbReference type="AlphaFoldDB" id="A0AAE0I337"/>
<accession>A0AAE0I337</accession>
<evidence type="ECO:0000313" key="2">
    <source>
        <dbReference type="Proteomes" id="UP001286456"/>
    </source>
</evidence>
<gene>
    <name evidence="1" type="ORF">B0T19DRAFT_405372</name>
</gene>
<dbReference type="EMBL" id="JAUEPO010000007">
    <property type="protein sequence ID" value="KAK3317698.1"/>
    <property type="molecule type" value="Genomic_DNA"/>
</dbReference>
<proteinExistence type="predicted"/>
<evidence type="ECO:0000313" key="1">
    <source>
        <dbReference type="EMBL" id="KAK3317698.1"/>
    </source>
</evidence>
<sequence length="170" mass="19647">MATNPELDNLAGLVDLINIEALNEPFGRTRCKHLTFRDLPSDRCIASFSQNDDGSLKRHWCWMAEIKAVENFGCFRTIARDGGEHEEIVVEFHLDSHENSDNMKLSKLVPGHTIAVMYPVKYPAGKEDYDSHVVTVNRTEEFRELKAETEFYALMKFDRSNFKEPFRFAK</sequence>
<protein>
    <submittedName>
        <fullName evidence="1">Uncharacterized protein</fullName>
    </submittedName>
</protein>
<dbReference type="Proteomes" id="UP001286456">
    <property type="component" value="Unassembled WGS sequence"/>
</dbReference>
<organism evidence="1 2">
    <name type="scientific">Cercophora scortea</name>
    <dbReference type="NCBI Taxonomy" id="314031"/>
    <lineage>
        <taxon>Eukaryota</taxon>
        <taxon>Fungi</taxon>
        <taxon>Dikarya</taxon>
        <taxon>Ascomycota</taxon>
        <taxon>Pezizomycotina</taxon>
        <taxon>Sordariomycetes</taxon>
        <taxon>Sordariomycetidae</taxon>
        <taxon>Sordariales</taxon>
        <taxon>Lasiosphaeriaceae</taxon>
        <taxon>Cercophora</taxon>
    </lineage>
</organism>
<reference evidence="1" key="1">
    <citation type="journal article" date="2023" name="Mol. Phylogenet. Evol.">
        <title>Genome-scale phylogeny and comparative genomics of the fungal order Sordariales.</title>
        <authorList>
            <person name="Hensen N."/>
            <person name="Bonometti L."/>
            <person name="Westerberg I."/>
            <person name="Brannstrom I.O."/>
            <person name="Guillou S."/>
            <person name="Cros-Aarteil S."/>
            <person name="Calhoun S."/>
            <person name="Haridas S."/>
            <person name="Kuo A."/>
            <person name="Mondo S."/>
            <person name="Pangilinan J."/>
            <person name="Riley R."/>
            <person name="LaButti K."/>
            <person name="Andreopoulos B."/>
            <person name="Lipzen A."/>
            <person name="Chen C."/>
            <person name="Yan M."/>
            <person name="Daum C."/>
            <person name="Ng V."/>
            <person name="Clum A."/>
            <person name="Steindorff A."/>
            <person name="Ohm R.A."/>
            <person name="Martin F."/>
            <person name="Silar P."/>
            <person name="Natvig D.O."/>
            <person name="Lalanne C."/>
            <person name="Gautier V."/>
            <person name="Ament-Velasquez S.L."/>
            <person name="Kruys A."/>
            <person name="Hutchinson M.I."/>
            <person name="Powell A.J."/>
            <person name="Barry K."/>
            <person name="Miller A.N."/>
            <person name="Grigoriev I.V."/>
            <person name="Debuchy R."/>
            <person name="Gladieux P."/>
            <person name="Hiltunen Thoren M."/>
            <person name="Johannesson H."/>
        </authorList>
    </citation>
    <scope>NUCLEOTIDE SEQUENCE</scope>
    <source>
        <strain evidence="1">SMH4131-1</strain>
    </source>
</reference>
<comment type="caution">
    <text evidence="1">The sequence shown here is derived from an EMBL/GenBank/DDBJ whole genome shotgun (WGS) entry which is preliminary data.</text>
</comment>
<keyword evidence="2" id="KW-1185">Reference proteome</keyword>
<reference evidence="1" key="2">
    <citation type="submission" date="2023-06" db="EMBL/GenBank/DDBJ databases">
        <authorList>
            <consortium name="Lawrence Berkeley National Laboratory"/>
            <person name="Haridas S."/>
            <person name="Hensen N."/>
            <person name="Bonometti L."/>
            <person name="Westerberg I."/>
            <person name="Brannstrom I.O."/>
            <person name="Guillou S."/>
            <person name="Cros-Aarteil S."/>
            <person name="Calhoun S."/>
            <person name="Kuo A."/>
            <person name="Mondo S."/>
            <person name="Pangilinan J."/>
            <person name="Riley R."/>
            <person name="Labutti K."/>
            <person name="Andreopoulos B."/>
            <person name="Lipzen A."/>
            <person name="Chen C."/>
            <person name="Yanf M."/>
            <person name="Daum C."/>
            <person name="Ng V."/>
            <person name="Clum A."/>
            <person name="Steindorff A."/>
            <person name="Ohm R."/>
            <person name="Martin F."/>
            <person name="Silar P."/>
            <person name="Natvig D."/>
            <person name="Lalanne C."/>
            <person name="Gautier V."/>
            <person name="Ament-Velasquez S.L."/>
            <person name="Kruys A."/>
            <person name="Hutchinson M.I."/>
            <person name="Powell A.J."/>
            <person name="Barry K."/>
            <person name="Miller A.N."/>
            <person name="Grigoriev I.V."/>
            <person name="Debuchy R."/>
            <person name="Gladieux P."/>
            <person name="Thoren M.H."/>
            <person name="Johannesson H."/>
        </authorList>
    </citation>
    <scope>NUCLEOTIDE SEQUENCE</scope>
    <source>
        <strain evidence="1">SMH4131-1</strain>
    </source>
</reference>
<name>A0AAE0I337_9PEZI</name>